<gene>
    <name evidence="1" type="ORF">PsorP6_007438</name>
</gene>
<accession>A0ACC0W8P9</accession>
<evidence type="ECO:0000313" key="1">
    <source>
        <dbReference type="EMBL" id="KAI9914817.1"/>
    </source>
</evidence>
<sequence>MLLVLRKEAKQSSEKVLDLLEKVKLLETDLVASARTLEEKDKEVSRLTNALARIEEENEELRLQIKQRLVVTEEKEIALQEKISELEKQMNARELEHQSMVKTLENHLVATQQELYTKNEAWNEKLASAERPGACLIAEHSQLCDEVSRLRREVEVARQAKDAQAEEKVKAQESCSEQVETMQRELEAANALWAQKQHDLYEEIEKEISELQEKYTAAQTQHATYEAKLTEMEALLEMSENEVIGYLRELKSLAESLQSAEKQAATYHDELMVAQVAKESMEQLIAKQKARIDKLDKVKMTTEIFDLFQTLKKARADLQVKVCNLQKNLAQAEAALALRKGKGNWFAA</sequence>
<dbReference type="EMBL" id="CM047582">
    <property type="protein sequence ID" value="KAI9914817.1"/>
    <property type="molecule type" value="Genomic_DNA"/>
</dbReference>
<dbReference type="Proteomes" id="UP001163321">
    <property type="component" value="Chromosome 3"/>
</dbReference>
<protein>
    <submittedName>
        <fullName evidence="1">Uncharacterized protein</fullName>
    </submittedName>
</protein>
<evidence type="ECO:0000313" key="2">
    <source>
        <dbReference type="Proteomes" id="UP001163321"/>
    </source>
</evidence>
<comment type="caution">
    <text evidence="1">The sequence shown here is derived from an EMBL/GenBank/DDBJ whole genome shotgun (WGS) entry which is preliminary data.</text>
</comment>
<proteinExistence type="predicted"/>
<keyword evidence="2" id="KW-1185">Reference proteome</keyword>
<organism evidence="1 2">
    <name type="scientific">Peronosclerospora sorghi</name>
    <dbReference type="NCBI Taxonomy" id="230839"/>
    <lineage>
        <taxon>Eukaryota</taxon>
        <taxon>Sar</taxon>
        <taxon>Stramenopiles</taxon>
        <taxon>Oomycota</taxon>
        <taxon>Peronosporomycetes</taxon>
        <taxon>Peronosporales</taxon>
        <taxon>Peronosporaceae</taxon>
        <taxon>Peronosclerospora</taxon>
    </lineage>
</organism>
<name>A0ACC0W8P9_9STRA</name>
<reference evidence="1 2" key="1">
    <citation type="journal article" date="2022" name="bioRxiv">
        <title>The genome of the oomycete Peronosclerospora sorghi, a cosmopolitan pathogen of maize and sorghum, is inflated with dispersed pseudogenes.</title>
        <authorList>
            <person name="Fletcher K."/>
            <person name="Martin F."/>
            <person name="Isakeit T."/>
            <person name="Cavanaugh K."/>
            <person name="Magill C."/>
            <person name="Michelmore R."/>
        </authorList>
    </citation>
    <scope>NUCLEOTIDE SEQUENCE [LARGE SCALE GENOMIC DNA]</scope>
    <source>
        <strain evidence="1">P6</strain>
    </source>
</reference>